<dbReference type="Gene3D" id="3.40.140.10">
    <property type="entry name" value="Cytidine Deaminase, domain 2"/>
    <property type="match status" value="1"/>
</dbReference>
<dbReference type="GO" id="GO:0006152">
    <property type="term" value="P:purine nucleoside catabolic process"/>
    <property type="evidence" value="ECO:0007669"/>
    <property type="project" value="TreeGrafter"/>
</dbReference>
<dbReference type="CDD" id="cd01285">
    <property type="entry name" value="nucleoside_deaminase"/>
    <property type="match status" value="1"/>
</dbReference>
<organism evidence="2">
    <name type="scientific">Candidatus Berkiella aquae</name>
    <dbReference type="NCBI Taxonomy" id="295108"/>
    <lineage>
        <taxon>Bacteria</taxon>
        <taxon>Pseudomonadati</taxon>
        <taxon>Pseudomonadota</taxon>
        <taxon>Gammaproteobacteria</taxon>
        <taxon>Candidatus Berkiellales</taxon>
        <taxon>Candidatus Berkiellaceae</taxon>
        <taxon>Candidatus Berkiella</taxon>
    </lineage>
</organism>
<keyword evidence="4" id="KW-1185">Reference proteome</keyword>
<gene>
    <name evidence="2" type="primary">guaD_2</name>
    <name evidence="3" type="ORF">HT99x_000430</name>
    <name evidence="2" type="ORF">HT99x_02969</name>
</gene>
<dbReference type="RefSeq" id="WP_075067560.1">
    <property type="nucleotide sequence ID" value="NZ_LKAJ02000001.1"/>
</dbReference>
<feature type="domain" description="CMP/dCMP-type deaminase" evidence="1">
    <location>
        <begin position="5"/>
        <end position="118"/>
    </location>
</feature>
<sequence>MTDKKPNDKFMRRAIELSEIASIKEKSGGVFGSVIVKNDEIIAEGYNQVIKHNDPTWHGEMQAIREACKKLKSPHLEGCTLYTSAEPCPMCLATAYWAHLDHIYYAARVEDAIKYGEFDDGSIYAEFAKKPEERTIQCIEIKELRPEAVKIWKAYSEMPGRIHY</sequence>
<evidence type="ECO:0000313" key="3">
    <source>
        <dbReference type="EMBL" id="MCS5709882.1"/>
    </source>
</evidence>
<reference evidence="3" key="2">
    <citation type="journal article" date="2016" name="Genome Announc.">
        <title>Draft Genome Sequences of Two Novel Amoeba-Resistant Intranuclear Bacteria, 'Candidatus Berkiella cookevillensis' and 'Candidatus Berkiella aquae'.</title>
        <authorList>
            <person name="Mehari Y.T."/>
            <person name="Arivett B.A."/>
            <person name="Farone A.L."/>
            <person name="Gunderson J.H."/>
            <person name="Farone M.B."/>
        </authorList>
    </citation>
    <scope>NUCLEOTIDE SEQUENCE</scope>
    <source>
        <strain evidence="3">HT99</strain>
    </source>
</reference>
<reference evidence="2" key="1">
    <citation type="submission" date="2015-09" db="EMBL/GenBank/DDBJ databases">
        <title>Draft Genome Sequences of Two Novel Amoeba-resistant Intranuclear Bacteria, Candidatus Berkiella cookevillensis and Candidatus Berkiella aquae.</title>
        <authorList>
            <person name="Mehari Y.T."/>
            <person name="Arivett B.A."/>
            <person name="Farone A.L."/>
            <person name="Gunderson J.H."/>
            <person name="Farone M.B."/>
        </authorList>
    </citation>
    <scope>NUCLEOTIDE SEQUENCE [LARGE SCALE GENOMIC DNA]</scope>
    <source>
        <strain evidence="2">HT99</strain>
    </source>
</reference>
<protein>
    <submittedName>
        <fullName evidence="2">Guanine deaminase</fullName>
        <ecNumber evidence="2">3.5.4.3</ecNumber>
    </submittedName>
    <submittedName>
        <fullName evidence="3">Nucleoside deaminase</fullName>
    </submittedName>
</protein>
<name>A0A0Q9YCY0_9GAMM</name>
<comment type="caution">
    <text evidence="2">The sequence shown here is derived from an EMBL/GenBank/DDBJ whole genome shotgun (WGS) entry which is preliminary data.</text>
</comment>
<proteinExistence type="predicted"/>
<dbReference type="PANTHER" id="PTHR11079">
    <property type="entry name" value="CYTOSINE DEAMINASE FAMILY MEMBER"/>
    <property type="match status" value="1"/>
</dbReference>
<dbReference type="InterPro" id="IPR016193">
    <property type="entry name" value="Cytidine_deaminase-like"/>
</dbReference>
<dbReference type="Pfam" id="PF00383">
    <property type="entry name" value="dCMP_cyt_deam_1"/>
    <property type="match status" value="1"/>
</dbReference>
<dbReference type="InterPro" id="IPR002125">
    <property type="entry name" value="CMP_dCMP_dom"/>
</dbReference>
<dbReference type="Proteomes" id="UP000051497">
    <property type="component" value="Unassembled WGS sequence"/>
</dbReference>
<dbReference type="SUPFAM" id="SSF53927">
    <property type="entry name" value="Cytidine deaminase-like"/>
    <property type="match status" value="1"/>
</dbReference>
<dbReference type="EMBL" id="LKAJ01000020">
    <property type="protein sequence ID" value="KRG18438.1"/>
    <property type="molecule type" value="Genomic_DNA"/>
</dbReference>
<evidence type="ECO:0000313" key="4">
    <source>
        <dbReference type="Proteomes" id="UP000051497"/>
    </source>
</evidence>
<keyword evidence="2" id="KW-0378">Hydrolase</keyword>
<evidence type="ECO:0000313" key="2">
    <source>
        <dbReference type="EMBL" id="KRG18438.1"/>
    </source>
</evidence>
<dbReference type="GO" id="GO:0008892">
    <property type="term" value="F:guanine deaminase activity"/>
    <property type="evidence" value="ECO:0007669"/>
    <property type="project" value="UniProtKB-EC"/>
</dbReference>
<evidence type="ECO:0000259" key="1">
    <source>
        <dbReference type="PROSITE" id="PS51747"/>
    </source>
</evidence>
<reference evidence="3" key="3">
    <citation type="submission" date="2021-06" db="EMBL/GenBank/DDBJ databases">
        <title>Genomic Description and Analysis of Intracellular Bacteria, Candidatus Berkiella cookevillensis and Candidatus Berkiella aquae.</title>
        <authorList>
            <person name="Kidane D.T."/>
            <person name="Mehari Y.T."/>
            <person name="Rice F.C."/>
            <person name="Arivett B.A."/>
            <person name="Farone A.L."/>
            <person name="Berk S.G."/>
            <person name="Farone M.B."/>
        </authorList>
    </citation>
    <scope>NUCLEOTIDE SEQUENCE</scope>
    <source>
        <strain evidence="3">HT99</strain>
    </source>
</reference>
<dbReference type="PATRIC" id="fig|1590043.3.peg.3021"/>
<dbReference type="STRING" id="295108.HT99x_02969"/>
<dbReference type="EMBL" id="LKAJ02000001">
    <property type="protein sequence ID" value="MCS5709882.1"/>
    <property type="molecule type" value="Genomic_DNA"/>
</dbReference>
<dbReference type="PANTHER" id="PTHR11079:SF161">
    <property type="entry name" value="CMP_DCMP-TYPE DEAMINASE DOMAIN-CONTAINING PROTEIN"/>
    <property type="match status" value="1"/>
</dbReference>
<accession>A0A0Q9YCY0</accession>
<dbReference type="OrthoDB" id="9802676at2"/>
<dbReference type="AlphaFoldDB" id="A0A0Q9YCY0"/>
<dbReference type="EC" id="3.5.4.3" evidence="2"/>
<dbReference type="PROSITE" id="PS51747">
    <property type="entry name" value="CYT_DCMP_DEAMINASES_2"/>
    <property type="match status" value="1"/>
</dbReference>
<dbReference type="GO" id="GO:0047974">
    <property type="term" value="F:guanosine deaminase activity"/>
    <property type="evidence" value="ECO:0007669"/>
    <property type="project" value="TreeGrafter"/>
</dbReference>